<dbReference type="Pfam" id="PF13004">
    <property type="entry name" value="BACON"/>
    <property type="match status" value="1"/>
</dbReference>
<dbReference type="InterPro" id="IPR013783">
    <property type="entry name" value="Ig-like_fold"/>
</dbReference>
<dbReference type="InterPro" id="IPR024361">
    <property type="entry name" value="BACON"/>
</dbReference>
<organism evidence="2 3">
    <name type="scientific">Candidatus Limisoma intestinavium</name>
    <dbReference type="NCBI Taxonomy" id="2840856"/>
    <lineage>
        <taxon>Bacteria</taxon>
        <taxon>Pseudomonadati</taxon>
        <taxon>Bacteroidota</taxon>
        <taxon>Bacteroidia</taxon>
        <taxon>Bacteroidales</taxon>
        <taxon>Candidatus Limisoma</taxon>
    </lineage>
</organism>
<evidence type="ECO:0000313" key="3">
    <source>
        <dbReference type="Proteomes" id="UP000824076"/>
    </source>
</evidence>
<evidence type="ECO:0000259" key="1">
    <source>
        <dbReference type="Pfam" id="PF13004"/>
    </source>
</evidence>
<feature type="domain" description="BACON" evidence="1">
    <location>
        <begin position="287"/>
        <end position="332"/>
    </location>
</feature>
<accession>A0A9D1IKB3</accession>
<proteinExistence type="predicted"/>
<evidence type="ECO:0000313" key="2">
    <source>
        <dbReference type="EMBL" id="HIU38852.1"/>
    </source>
</evidence>
<dbReference type="CDD" id="cd14948">
    <property type="entry name" value="BACON"/>
    <property type="match status" value="1"/>
</dbReference>
<gene>
    <name evidence="2" type="ORF">IAD18_04205</name>
</gene>
<dbReference type="Proteomes" id="UP000824076">
    <property type="component" value="Unassembled WGS sequence"/>
</dbReference>
<protein>
    <recommendedName>
        <fullName evidence="1">BACON domain-containing protein</fullName>
    </recommendedName>
</protein>
<comment type="caution">
    <text evidence="2">The sequence shown here is derived from an EMBL/GenBank/DDBJ whole genome shotgun (WGS) entry which is preliminary data.</text>
</comment>
<dbReference type="EMBL" id="DVMS01000121">
    <property type="protein sequence ID" value="HIU38852.1"/>
    <property type="molecule type" value="Genomic_DNA"/>
</dbReference>
<dbReference type="AlphaFoldDB" id="A0A9D1IKB3"/>
<name>A0A9D1IKB3_9BACT</name>
<sequence>MQNRLNIHLNEHFIQSNLHFIYLADYQYGGGVEIIAQTQCYTTNYNKAEQLYRQGRYAEAKRYYKAASACPDKPKQNNIATRISACDNAIREAADQHRRQQEAEQARKREREAARNGYIRITNVEFGNIDDDGNIISDYGSTLYASDILYLQPRISYEGLCSSSRNETFDVKIYRPDGSLKTGSSSPSGYSYSTTETIYSGNNRTTFSGWGNKKGGSYTPGTYRFEVWHDGNFVYSTNFTLFRKSGEASRLTVDNKTSVSTSFRGKGGQETFYISTDADSWTTWGVPSWCSISSKTNSSFTLICEPNTSSSSRSDYMKVKAGGKEVRIDITQGKAERSAEIESIWVDHNYWNYGIMGMRIHVKFSTYGMLNRSGRCVAYFYYDDASDTPLRDFNNLYSDTGGNVCAGEKFKPKYESSVYNDFTIFIPYGELHMAGSANLKFRIRIYDEASDEWLCDNSAWQSFTYYL</sequence>
<reference evidence="2" key="1">
    <citation type="submission" date="2020-10" db="EMBL/GenBank/DDBJ databases">
        <authorList>
            <person name="Gilroy R."/>
        </authorList>
    </citation>
    <scope>NUCLEOTIDE SEQUENCE</scope>
    <source>
        <strain evidence="2">17073</strain>
    </source>
</reference>
<dbReference type="Gene3D" id="2.60.40.10">
    <property type="entry name" value="Immunoglobulins"/>
    <property type="match status" value="1"/>
</dbReference>
<reference evidence="2" key="2">
    <citation type="journal article" date="2021" name="PeerJ">
        <title>Extensive microbial diversity within the chicken gut microbiome revealed by metagenomics and culture.</title>
        <authorList>
            <person name="Gilroy R."/>
            <person name="Ravi A."/>
            <person name="Getino M."/>
            <person name="Pursley I."/>
            <person name="Horton D.L."/>
            <person name="Alikhan N.F."/>
            <person name="Baker D."/>
            <person name="Gharbi K."/>
            <person name="Hall N."/>
            <person name="Watson M."/>
            <person name="Adriaenssens E.M."/>
            <person name="Foster-Nyarko E."/>
            <person name="Jarju S."/>
            <person name="Secka A."/>
            <person name="Antonio M."/>
            <person name="Oren A."/>
            <person name="Chaudhuri R.R."/>
            <person name="La Ragione R."/>
            <person name="Hildebrand F."/>
            <person name="Pallen M.J."/>
        </authorList>
    </citation>
    <scope>NUCLEOTIDE SEQUENCE</scope>
    <source>
        <strain evidence="2">17073</strain>
    </source>
</reference>